<evidence type="ECO:0000256" key="1">
    <source>
        <dbReference type="ARBA" id="ARBA00000077"/>
    </source>
</evidence>
<dbReference type="EMBL" id="SMAL01000001">
    <property type="protein sequence ID" value="TCT17004.1"/>
    <property type="molecule type" value="Genomic_DNA"/>
</dbReference>
<dbReference type="PANTHER" id="PTHR10642">
    <property type="entry name" value="RIBONUCLEASE H1"/>
    <property type="match status" value="1"/>
</dbReference>
<evidence type="ECO:0000256" key="2">
    <source>
        <dbReference type="ARBA" id="ARBA00004065"/>
    </source>
</evidence>
<dbReference type="InterPro" id="IPR012337">
    <property type="entry name" value="RNaseH-like_sf"/>
</dbReference>
<feature type="binding site" evidence="11">
    <location>
        <position position="9"/>
    </location>
    <ligand>
        <name>Mg(2+)</name>
        <dbReference type="ChEBI" id="CHEBI:18420"/>
        <label>2</label>
    </ligand>
</feature>
<keyword evidence="7 11" id="KW-0479">Metal-binding</keyword>
<evidence type="ECO:0000256" key="6">
    <source>
        <dbReference type="ARBA" id="ARBA00022722"/>
    </source>
</evidence>
<dbReference type="GO" id="GO:0005737">
    <property type="term" value="C:cytoplasm"/>
    <property type="evidence" value="ECO:0007669"/>
    <property type="project" value="UniProtKB-SubCell"/>
</dbReference>
<evidence type="ECO:0000259" key="12">
    <source>
        <dbReference type="PROSITE" id="PS50879"/>
    </source>
</evidence>
<dbReference type="GO" id="GO:0004523">
    <property type="term" value="F:RNA-DNA hybrid ribonuclease activity"/>
    <property type="evidence" value="ECO:0007669"/>
    <property type="project" value="UniProtKB-UniRule"/>
</dbReference>
<dbReference type="GO" id="GO:0043137">
    <property type="term" value="P:DNA replication, removal of RNA primer"/>
    <property type="evidence" value="ECO:0007669"/>
    <property type="project" value="TreeGrafter"/>
</dbReference>
<comment type="function">
    <text evidence="2 11">Endonuclease that specifically degrades the RNA of RNA-DNA hybrids.</text>
</comment>
<evidence type="ECO:0000256" key="10">
    <source>
        <dbReference type="ARBA" id="ARBA00022842"/>
    </source>
</evidence>
<feature type="domain" description="RNase H type-1" evidence="12">
    <location>
        <begin position="1"/>
        <end position="149"/>
    </location>
</feature>
<dbReference type="PROSITE" id="PS50879">
    <property type="entry name" value="RNASE_H_1"/>
    <property type="match status" value="1"/>
</dbReference>
<keyword evidence="6 11" id="KW-0540">Nuclease</keyword>
<comment type="catalytic activity">
    <reaction evidence="1 11">
        <text>Endonucleolytic cleavage to 5'-phosphomonoester.</text>
        <dbReference type="EC" id="3.1.26.4"/>
    </reaction>
</comment>
<evidence type="ECO:0000256" key="8">
    <source>
        <dbReference type="ARBA" id="ARBA00022759"/>
    </source>
</evidence>
<dbReference type="Pfam" id="PF00075">
    <property type="entry name" value="RNase_H"/>
    <property type="match status" value="1"/>
</dbReference>
<comment type="similarity">
    <text evidence="3 11">Belongs to the RNase H family.</text>
</comment>
<keyword evidence="8 11" id="KW-0255">Endonuclease</keyword>
<evidence type="ECO:0000256" key="9">
    <source>
        <dbReference type="ARBA" id="ARBA00022801"/>
    </source>
</evidence>
<reference evidence="13 14" key="1">
    <citation type="submission" date="2019-03" db="EMBL/GenBank/DDBJ databases">
        <title>Genomic Encyclopedia of Type Strains, Phase IV (KMG-IV): sequencing the most valuable type-strain genomes for metagenomic binning, comparative biology and taxonomic classification.</title>
        <authorList>
            <person name="Goeker M."/>
        </authorList>
    </citation>
    <scope>NUCLEOTIDE SEQUENCE [LARGE SCALE GENOMIC DNA]</scope>
    <source>
        <strain evidence="13 14">DSM 24629</strain>
    </source>
</reference>
<dbReference type="Gene3D" id="3.30.420.10">
    <property type="entry name" value="Ribonuclease H-like superfamily/Ribonuclease H"/>
    <property type="match status" value="1"/>
</dbReference>
<dbReference type="FunFam" id="3.30.420.10:FF:000089">
    <property type="entry name" value="Ribonuclease H"/>
    <property type="match status" value="1"/>
</dbReference>
<dbReference type="InterPro" id="IPR002156">
    <property type="entry name" value="RNaseH_domain"/>
</dbReference>
<evidence type="ECO:0000256" key="3">
    <source>
        <dbReference type="ARBA" id="ARBA00005300"/>
    </source>
</evidence>
<keyword evidence="9 11" id="KW-0378">Hydrolase</keyword>
<organism evidence="13 14">
    <name type="scientific">Natranaerovirga pectinivora</name>
    <dbReference type="NCBI Taxonomy" id="682400"/>
    <lineage>
        <taxon>Bacteria</taxon>
        <taxon>Bacillati</taxon>
        <taxon>Bacillota</taxon>
        <taxon>Clostridia</taxon>
        <taxon>Lachnospirales</taxon>
        <taxon>Natranaerovirgaceae</taxon>
        <taxon>Natranaerovirga</taxon>
    </lineage>
</organism>
<sequence length="162" mass="18472">MRDVYIYTDGACRGNPDGPGGYGVVLEYEDKEGIKHIKELSQGYKGTTNNRMELMGVIKGLEILKKPCNVKVFTDSQYIANAFNQNWLNNWILNNWTRGKKKEPVKNIDLWKMLLKAKEGHKVEFIWVKGHAGHLQNERCDKLATKAADGSDLLEDIGYIKE</sequence>
<dbReference type="RefSeq" id="WP_132249534.1">
    <property type="nucleotide sequence ID" value="NZ_SMAL01000001.1"/>
</dbReference>
<name>A0A4R3MQD3_9FIRM</name>
<evidence type="ECO:0000313" key="13">
    <source>
        <dbReference type="EMBL" id="TCT17004.1"/>
    </source>
</evidence>
<dbReference type="OrthoDB" id="7845843at2"/>
<proteinExistence type="inferred from homology"/>
<dbReference type="InterPro" id="IPR050092">
    <property type="entry name" value="RNase_H"/>
</dbReference>
<comment type="subunit">
    <text evidence="4 11">Monomer.</text>
</comment>
<accession>A0A4R3MQD3</accession>
<evidence type="ECO:0000256" key="4">
    <source>
        <dbReference type="ARBA" id="ARBA00011245"/>
    </source>
</evidence>
<evidence type="ECO:0000256" key="7">
    <source>
        <dbReference type="ARBA" id="ARBA00022723"/>
    </source>
</evidence>
<dbReference type="HAMAP" id="MF_00042">
    <property type="entry name" value="RNase_H"/>
    <property type="match status" value="1"/>
</dbReference>
<feature type="binding site" evidence="11">
    <location>
        <position position="75"/>
    </location>
    <ligand>
        <name>Mg(2+)</name>
        <dbReference type="ChEBI" id="CHEBI:18420"/>
        <label>1</label>
    </ligand>
</feature>
<dbReference type="AlphaFoldDB" id="A0A4R3MQD3"/>
<dbReference type="PANTHER" id="PTHR10642:SF26">
    <property type="entry name" value="RIBONUCLEASE H1"/>
    <property type="match status" value="1"/>
</dbReference>
<dbReference type="GO" id="GO:0003676">
    <property type="term" value="F:nucleic acid binding"/>
    <property type="evidence" value="ECO:0007669"/>
    <property type="project" value="InterPro"/>
</dbReference>
<feature type="binding site" evidence="11">
    <location>
        <position position="9"/>
    </location>
    <ligand>
        <name>Mg(2+)</name>
        <dbReference type="ChEBI" id="CHEBI:18420"/>
        <label>1</label>
    </ligand>
</feature>
<keyword evidence="10 11" id="KW-0460">Magnesium</keyword>
<evidence type="ECO:0000256" key="5">
    <source>
        <dbReference type="ARBA" id="ARBA00012180"/>
    </source>
</evidence>
<keyword evidence="14" id="KW-1185">Reference proteome</keyword>
<dbReference type="GO" id="GO:0000287">
    <property type="term" value="F:magnesium ion binding"/>
    <property type="evidence" value="ECO:0007669"/>
    <property type="project" value="UniProtKB-UniRule"/>
</dbReference>
<feature type="binding site" evidence="11">
    <location>
        <position position="53"/>
    </location>
    <ligand>
        <name>Mg(2+)</name>
        <dbReference type="ChEBI" id="CHEBI:18420"/>
        <label>1</label>
    </ligand>
</feature>
<evidence type="ECO:0000313" key="14">
    <source>
        <dbReference type="Proteomes" id="UP000294902"/>
    </source>
</evidence>
<comment type="subcellular location">
    <subcellularLocation>
        <location evidence="11">Cytoplasm</location>
    </subcellularLocation>
</comment>
<comment type="caution">
    <text evidence="13">The sequence shown here is derived from an EMBL/GenBank/DDBJ whole genome shotgun (WGS) entry which is preliminary data.</text>
</comment>
<comment type="cofactor">
    <cofactor evidence="11">
        <name>Mg(2+)</name>
        <dbReference type="ChEBI" id="CHEBI:18420"/>
    </cofactor>
    <text evidence="11">Binds 1 Mg(2+) ion per subunit. May bind a second metal ion at a regulatory site, or after substrate binding.</text>
</comment>
<feature type="binding site" evidence="11">
    <location>
        <position position="141"/>
    </location>
    <ligand>
        <name>Mg(2+)</name>
        <dbReference type="ChEBI" id="CHEBI:18420"/>
        <label>2</label>
    </ligand>
</feature>
<protein>
    <recommendedName>
        <fullName evidence="5 11">Ribonuclease H</fullName>
        <shortName evidence="11">RNase H</shortName>
        <ecNumber evidence="5 11">3.1.26.4</ecNumber>
    </recommendedName>
</protein>
<dbReference type="NCBIfam" id="NF001236">
    <property type="entry name" value="PRK00203.1"/>
    <property type="match status" value="1"/>
</dbReference>
<dbReference type="CDD" id="cd09278">
    <property type="entry name" value="RNase_HI_prokaryote_like"/>
    <property type="match status" value="1"/>
</dbReference>
<dbReference type="InterPro" id="IPR036397">
    <property type="entry name" value="RNaseH_sf"/>
</dbReference>
<keyword evidence="11" id="KW-0963">Cytoplasm</keyword>
<gene>
    <name evidence="11" type="primary">rnhA</name>
    <name evidence="13" type="ORF">EDC18_101300</name>
</gene>
<dbReference type="EC" id="3.1.26.4" evidence="5 11"/>
<evidence type="ECO:0000256" key="11">
    <source>
        <dbReference type="HAMAP-Rule" id="MF_00042"/>
    </source>
</evidence>
<dbReference type="SUPFAM" id="SSF53098">
    <property type="entry name" value="Ribonuclease H-like"/>
    <property type="match status" value="1"/>
</dbReference>
<dbReference type="Proteomes" id="UP000294902">
    <property type="component" value="Unassembled WGS sequence"/>
</dbReference>
<dbReference type="InterPro" id="IPR022892">
    <property type="entry name" value="RNaseHI"/>
</dbReference>